<gene>
    <name evidence="1" type="ORF">ACFPZI_17945</name>
</gene>
<dbReference type="RefSeq" id="WP_381364164.1">
    <property type="nucleotide sequence ID" value="NZ_JBHSOA010000037.1"/>
</dbReference>
<reference evidence="2" key="1">
    <citation type="journal article" date="2019" name="Int. J. Syst. Evol. Microbiol.">
        <title>The Global Catalogue of Microorganisms (GCM) 10K type strain sequencing project: providing services to taxonomists for standard genome sequencing and annotation.</title>
        <authorList>
            <consortium name="The Broad Institute Genomics Platform"/>
            <consortium name="The Broad Institute Genome Sequencing Center for Infectious Disease"/>
            <person name="Wu L."/>
            <person name="Ma J."/>
        </authorList>
    </citation>
    <scope>NUCLEOTIDE SEQUENCE [LARGE SCALE GENOMIC DNA]</scope>
    <source>
        <strain evidence="2">JCM 10411</strain>
    </source>
</reference>
<sequence length="111" mass="12468">MSTQSQESQESQEFHELYRRHVQYVLDGNVEASLADMVQENIPQVFRGVTVPRGKVDSLRVVDIRREGATWVGETVYDTSDGRIGLRSVWESRDGSWKAAALENFPPEAGG</sequence>
<comment type="caution">
    <text evidence="1">The sequence shown here is derived from an EMBL/GenBank/DDBJ whole genome shotgun (WGS) entry which is preliminary data.</text>
</comment>
<accession>A0ABW1E2G4</accession>
<evidence type="ECO:0000313" key="1">
    <source>
        <dbReference type="EMBL" id="MFC5853619.1"/>
    </source>
</evidence>
<organism evidence="1 2">
    <name type="scientific">Streptomyces chlorus</name>
    <dbReference type="NCBI Taxonomy" id="887452"/>
    <lineage>
        <taxon>Bacteria</taxon>
        <taxon>Bacillati</taxon>
        <taxon>Actinomycetota</taxon>
        <taxon>Actinomycetes</taxon>
        <taxon>Kitasatosporales</taxon>
        <taxon>Streptomycetaceae</taxon>
        <taxon>Streptomyces</taxon>
    </lineage>
</organism>
<name>A0ABW1E2G4_9ACTN</name>
<dbReference type="Proteomes" id="UP001596180">
    <property type="component" value="Unassembled WGS sequence"/>
</dbReference>
<keyword evidence="2" id="KW-1185">Reference proteome</keyword>
<protein>
    <recommendedName>
        <fullName evidence="3">DUF4440 domain-containing protein</fullName>
    </recommendedName>
</protein>
<proteinExistence type="predicted"/>
<evidence type="ECO:0000313" key="2">
    <source>
        <dbReference type="Proteomes" id="UP001596180"/>
    </source>
</evidence>
<dbReference type="EMBL" id="JBHSOA010000037">
    <property type="protein sequence ID" value="MFC5853619.1"/>
    <property type="molecule type" value="Genomic_DNA"/>
</dbReference>
<evidence type="ECO:0008006" key="3">
    <source>
        <dbReference type="Google" id="ProtNLM"/>
    </source>
</evidence>